<evidence type="ECO:0000313" key="4">
    <source>
        <dbReference type="Proteomes" id="UP000663440"/>
    </source>
</evidence>
<evidence type="ECO:0000256" key="2">
    <source>
        <dbReference type="SAM" id="SignalP"/>
    </source>
</evidence>
<feature type="compositionally biased region" description="Gly residues" evidence="1">
    <location>
        <begin position="69"/>
        <end position="83"/>
    </location>
</feature>
<reference evidence="3 4" key="1">
    <citation type="submission" date="2021-03" db="EMBL/GenBank/DDBJ databases">
        <title>Flavobacterium kribbensis sp. nov, an endophytic bacteria, isolated from soybean.</title>
        <authorList>
            <person name="Lee J."/>
            <person name="Seo J."/>
        </authorList>
    </citation>
    <scope>NUCLEOTIDE SEQUENCE [LARGE SCALE GENOMIC DNA]</scope>
    <source>
        <strain evidence="3 4">BB8</strain>
    </source>
</reference>
<dbReference type="EMBL" id="CP071448">
    <property type="protein sequence ID" value="QSW88739.1"/>
    <property type="molecule type" value="Genomic_DNA"/>
</dbReference>
<dbReference type="RefSeq" id="WP_207295938.1">
    <property type="nucleotide sequence ID" value="NZ_CP071448.1"/>
</dbReference>
<dbReference type="PROSITE" id="PS51257">
    <property type="entry name" value="PROKAR_LIPOPROTEIN"/>
    <property type="match status" value="1"/>
</dbReference>
<sequence>MKTGMKFKMMTLAVLVALLFSCKNNKDGYSDEIETSPVPIDSTEKVDDSASTGAGSTQNAANSETMGTGTTGSGSTEGTGIGPGESPQDGSTYTESSGVQKDSIKPEIKAKKKNQKK</sequence>
<proteinExistence type="predicted"/>
<evidence type="ECO:0008006" key="5">
    <source>
        <dbReference type="Google" id="ProtNLM"/>
    </source>
</evidence>
<feature type="compositionally biased region" description="Polar residues" evidence="1">
    <location>
        <begin position="49"/>
        <end position="62"/>
    </location>
</feature>
<feature type="chain" id="PRO_5045580598" description="Lipoprotein" evidence="2">
    <location>
        <begin position="27"/>
        <end position="117"/>
    </location>
</feature>
<keyword evidence="2" id="KW-0732">Signal</keyword>
<dbReference type="Proteomes" id="UP000663440">
    <property type="component" value="Chromosome"/>
</dbReference>
<keyword evidence="4" id="KW-1185">Reference proteome</keyword>
<protein>
    <recommendedName>
        <fullName evidence="5">Lipoprotein</fullName>
    </recommendedName>
</protein>
<organism evidence="3 4">
    <name type="scientific">Flavobacterium endoglycinae</name>
    <dbReference type="NCBI Taxonomy" id="2816357"/>
    <lineage>
        <taxon>Bacteria</taxon>
        <taxon>Pseudomonadati</taxon>
        <taxon>Bacteroidota</taxon>
        <taxon>Flavobacteriia</taxon>
        <taxon>Flavobacteriales</taxon>
        <taxon>Flavobacteriaceae</taxon>
        <taxon>Flavobacterium</taxon>
    </lineage>
</organism>
<feature type="region of interest" description="Disordered" evidence="1">
    <location>
        <begin position="27"/>
        <end position="117"/>
    </location>
</feature>
<feature type="signal peptide" evidence="2">
    <location>
        <begin position="1"/>
        <end position="26"/>
    </location>
</feature>
<feature type="compositionally biased region" description="Polar residues" evidence="1">
    <location>
        <begin position="88"/>
        <end position="100"/>
    </location>
</feature>
<accession>A0ABX7QDK0</accession>
<name>A0ABX7QDK0_9FLAO</name>
<evidence type="ECO:0000313" key="3">
    <source>
        <dbReference type="EMBL" id="QSW88739.1"/>
    </source>
</evidence>
<gene>
    <name evidence="3" type="ORF">J0383_21180</name>
</gene>
<evidence type="ECO:0000256" key="1">
    <source>
        <dbReference type="SAM" id="MobiDB-lite"/>
    </source>
</evidence>